<evidence type="ECO:0000313" key="2">
    <source>
        <dbReference type="EMBL" id="XCA34723.1"/>
    </source>
</evidence>
<evidence type="ECO:0008006" key="3">
    <source>
        <dbReference type="Google" id="ProtNLM"/>
    </source>
</evidence>
<dbReference type="AlphaFoldDB" id="A0AAU7YLD2"/>
<gene>
    <name evidence="2" type="ORF">ABS861_05030</name>
</gene>
<keyword evidence="1" id="KW-0175">Coiled coil</keyword>
<proteinExistence type="predicted"/>
<organism evidence="2">
    <name type="scientific">Wolbachia endosymbiont of Oeneis ivallda</name>
    <dbReference type="NCBI Taxonomy" id="3171168"/>
    <lineage>
        <taxon>Bacteria</taxon>
        <taxon>Pseudomonadati</taxon>
        <taxon>Pseudomonadota</taxon>
        <taxon>Alphaproteobacteria</taxon>
        <taxon>Rickettsiales</taxon>
        <taxon>Anaplasmataceae</taxon>
        <taxon>Wolbachieae</taxon>
        <taxon>Wolbachia</taxon>
    </lineage>
</organism>
<dbReference type="EMBL" id="CP158587">
    <property type="protein sequence ID" value="XCA34723.1"/>
    <property type="molecule type" value="Genomic_DNA"/>
</dbReference>
<accession>A0AAU7YLD2</accession>
<protein>
    <recommendedName>
        <fullName evidence="3">Transposase</fullName>
    </recommendedName>
</protein>
<reference evidence="2" key="1">
    <citation type="submission" date="2024-06" db="EMBL/GenBank/DDBJ databases">
        <title>Genome assembly of the Oeneis chryxus ivallda.</title>
        <authorList>
            <person name="MacDonald Z."/>
            <person name="Shaffer H.B."/>
            <person name="Gillespie T."/>
            <person name="Marimuthu M.P.A."/>
            <person name="Nguyen O."/>
            <person name="Fairbairn C.W."/>
            <person name="Seligmann W.E."/>
            <person name="Escalona M."/>
            <person name="Miller C."/>
            <person name="Toffelmier E."/>
        </authorList>
    </citation>
    <scope>NUCLEOTIDE SEQUENCE</scope>
    <source>
        <strain evidence="2">CCGP_102_HBS-TG_Oc004</strain>
    </source>
</reference>
<evidence type="ECO:0000256" key="1">
    <source>
        <dbReference type="SAM" id="Coils"/>
    </source>
</evidence>
<sequence length="73" mass="8556">MNNMKKNKEKEEERKRLAKALKQNILKRKKQQQSRQSRPLSKFVCGEEFLGESAAEYPNIFEEALTTKLPSET</sequence>
<name>A0AAU7YLD2_9RICK</name>
<feature type="coiled-coil region" evidence="1">
    <location>
        <begin position="1"/>
        <end position="28"/>
    </location>
</feature>